<reference evidence="1" key="1">
    <citation type="submission" date="2018-02" db="EMBL/GenBank/DDBJ databases">
        <title>Rhizophora mucronata_Transcriptome.</title>
        <authorList>
            <person name="Meera S.P."/>
            <person name="Sreeshan A."/>
            <person name="Augustine A."/>
        </authorList>
    </citation>
    <scope>NUCLEOTIDE SEQUENCE</scope>
    <source>
        <tissue evidence="1">Leaf</tissue>
    </source>
</reference>
<dbReference type="EMBL" id="GGEC01080315">
    <property type="protein sequence ID" value="MBX60799.1"/>
    <property type="molecule type" value="Transcribed_RNA"/>
</dbReference>
<accession>A0A2P2Q1M1</accession>
<organism evidence="1">
    <name type="scientific">Rhizophora mucronata</name>
    <name type="common">Asiatic mangrove</name>
    <dbReference type="NCBI Taxonomy" id="61149"/>
    <lineage>
        <taxon>Eukaryota</taxon>
        <taxon>Viridiplantae</taxon>
        <taxon>Streptophyta</taxon>
        <taxon>Embryophyta</taxon>
        <taxon>Tracheophyta</taxon>
        <taxon>Spermatophyta</taxon>
        <taxon>Magnoliopsida</taxon>
        <taxon>eudicotyledons</taxon>
        <taxon>Gunneridae</taxon>
        <taxon>Pentapetalae</taxon>
        <taxon>rosids</taxon>
        <taxon>fabids</taxon>
        <taxon>Malpighiales</taxon>
        <taxon>Rhizophoraceae</taxon>
        <taxon>Rhizophora</taxon>
    </lineage>
</organism>
<protein>
    <submittedName>
        <fullName evidence="1">Uncharacterized protein</fullName>
    </submittedName>
</protein>
<dbReference type="AlphaFoldDB" id="A0A2P2Q1M1"/>
<name>A0A2P2Q1M1_RHIMU</name>
<proteinExistence type="predicted"/>
<sequence>MFVSMLVHVIKGHVNNISFILAILYRG</sequence>
<evidence type="ECO:0000313" key="1">
    <source>
        <dbReference type="EMBL" id="MBX60799.1"/>
    </source>
</evidence>